<feature type="domain" description="Lipoprotein LpqB C-terminal" evidence="3">
    <location>
        <begin position="361"/>
        <end position="552"/>
    </location>
</feature>
<evidence type="ECO:0000259" key="2">
    <source>
        <dbReference type="Pfam" id="PF10646"/>
    </source>
</evidence>
<evidence type="ECO:0000313" key="5">
    <source>
        <dbReference type="EMBL" id="GIG04473.1"/>
    </source>
</evidence>
<feature type="region of interest" description="Disordered" evidence="1">
    <location>
        <begin position="599"/>
        <end position="630"/>
    </location>
</feature>
<protein>
    <recommendedName>
        <fullName evidence="7">Sporulation and spore germination protein</fullName>
    </recommendedName>
</protein>
<feature type="compositionally biased region" description="Low complexity" evidence="1">
    <location>
        <begin position="45"/>
        <end position="57"/>
    </location>
</feature>
<dbReference type="AlphaFoldDB" id="A0A8J3P539"/>
<dbReference type="InterPro" id="IPR019606">
    <property type="entry name" value="GerMN"/>
</dbReference>
<organism evidence="5 6">
    <name type="scientific">Catellatospora coxensis</name>
    <dbReference type="NCBI Taxonomy" id="310354"/>
    <lineage>
        <taxon>Bacteria</taxon>
        <taxon>Bacillati</taxon>
        <taxon>Actinomycetota</taxon>
        <taxon>Actinomycetes</taxon>
        <taxon>Micromonosporales</taxon>
        <taxon>Micromonosporaceae</taxon>
        <taxon>Catellatospora</taxon>
    </lineage>
</organism>
<dbReference type="EMBL" id="BONI01000007">
    <property type="protein sequence ID" value="GIG04473.1"/>
    <property type="molecule type" value="Genomic_DNA"/>
</dbReference>
<dbReference type="Pfam" id="PF10646">
    <property type="entry name" value="Germane"/>
    <property type="match status" value="1"/>
</dbReference>
<feature type="domain" description="GerMN" evidence="2">
    <location>
        <begin position="203"/>
        <end position="298"/>
    </location>
</feature>
<evidence type="ECO:0000313" key="6">
    <source>
        <dbReference type="Proteomes" id="UP000630887"/>
    </source>
</evidence>
<gene>
    <name evidence="5" type="ORF">Cco03nite_11730</name>
</gene>
<evidence type="ECO:0000256" key="1">
    <source>
        <dbReference type="SAM" id="MobiDB-lite"/>
    </source>
</evidence>
<dbReference type="RefSeq" id="WP_203689316.1">
    <property type="nucleotide sequence ID" value="NZ_BAAALC010000006.1"/>
</dbReference>
<evidence type="ECO:0000259" key="3">
    <source>
        <dbReference type="Pfam" id="PF10647"/>
    </source>
</evidence>
<dbReference type="PROSITE" id="PS51257">
    <property type="entry name" value="PROKAR_LIPOPROTEIN"/>
    <property type="match status" value="1"/>
</dbReference>
<sequence>MSKRTGRARAAGRSWLTRVLVAAFAGLAVAGCGIGIDSGVVRDGAGPTAAPGQAPSGKSGPRPRDVNVTNPSQLVKNFLESAAGDHGLPASHEDIMSNVVRSYLAPNLRDDWKPSGDGELTLVDWAEEPTENSIEHTVEVKVRYLGVLTVDGRIEPRSGQTKLTFKVEQVGSLGLFITGQPSRLPSELLLSRDGLKRYYDQVPIYFWNKDGTSLVPDLRYVPKALEQRDNRLLDWLLKGPSPWLAPAIKVNGLPSGTRRLNNIVTDDQKTVVSLAGIADMGEGDVRDSLAAQLYWTLLPKGQLELRVESRVYPTSGNFLAANRAAGTGEIREPGRYAVERATGVLRRVSSPDDKGQLPLAAESNNRVKSAGVAAREAAFALVRVDAKGREGLWVGRRDSELHEVDFGDLKNPSLGMPFWLDRSAEVVMVLGNGRLWAVKVGDRKAVQVDSSSVKGAITAVAVAPDGRRIALVSGNKLSIAPLLRQENALGSFVIGEPRELYTSLPALRGVGFLREDTLVVASAGPDVKVQLAHVSVDGVMEDVITTNVKAEVSNLVGYVVDARQPARTGKVLLDVNGEAHQAFEDDTLLSLNGGLVLPPVPEPTGTPSPAVSGSPEPKPEVVASAACYEG</sequence>
<keyword evidence="6" id="KW-1185">Reference proteome</keyword>
<dbReference type="InterPro" id="IPR018910">
    <property type="entry name" value="LpqB_C"/>
</dbReference>
<reference evidence="5 6" key="1">
    <citation type="submission" date="2021-01" db="EMBL/GenBank/DDBJ databases">
        <title>Whole genome shotgun sequence of Catellatospora coxensis NBRC 107359.</title>
        <authorList>
            <person name="Komaki H."/>
            <person name="Tamura T."/>
        </authorList>
    </citation>
    <scope>NUCLEOTIDE SEQUENCE [LARGE SCALE GENOMIC DNA]</scope>
    <source>
        <strain evidence="5 6">NBRC 107359</strain>
    </source>
</reference>
<dbReference type="SUPFAM" id="SSF82171">
    <property type="entry name" value="DPP6 N-terminal domain-like"/>
    <property type="match status" value="1"/>
</dbReference>
<name>A0A8J3P539_9ACTN</name>
<accession>A0A8J3P539</accession>
<proteinExistence type="predicted"/>
<comment type="caution">
    <text evidence="5">The sequence shown here is derived from an EMBL/GenBank/DDBJ whole genome shotgun (WGS) entry which is preliminary data.</text>
</comment>
<evidence type="ECO:0000259" key="4">
    <source>
        <dbReference type="Pfam" id="PF25976"/>
    </source>
</evidence>
<dbReference type="InterPro" id="IPR059026">
    <property type="entry name" value="LpqB_N"/>
</dbReference>
<dbReference type="Pfam" id="PF25976">
    <property type="entry name" value="LpqB_N"/>
    <property type="match status" value="1"/>
</dbReference>
<dbReference type="Proteomes" id="UP000630887">
    <property type="component" value="Unassembled WGS sequence"/>
</dbReference>
<dbReference type="Pfam" id="PF10647">
    <property type="entry name" value="Gmad1"/>
    <property type="match status" value="1"/>
</dbReference>
<feature type="region of interest" description="Disordered" evidence="1">
    <location>
        <begin position="45"/>
        <end position="69"/>
    </location>
</feature>
<evidence type="ECO:0008006" key="7">
    <source>
        <dbReference type="Google" id="ProtNLM"/>
    </source>
</evidence>
<feature type="domain" description="Lipoprotein LpqB N-terminal" evidence="4">
    <location>
        <begin position="70"/>
        <end position="171"/>
    </location>
</feature>